<keyword evidence="1" id="KW-0812">Transmembrane</keyword>
<dbReference type="Proteomes" id="UP000066284">
    <property type="component" value="Chromosome 1"/>
</dbReference>
<organism evidence="2 3">
    <name type="scientific">Candidatus Nitrospira inopinata</name>
    <dbReference type="NCBI Taxonomy" id="1715989"/>
    <lineage>
        <taxon>Bacteria</taxon>
        <taxon>Pseudomonadati</taxon>
        <taxon>Nitrospirota</taxon>
        <taxon>Nitrospiria</taxon>
        <taxon>Nitrospirales</taxon>
        <taxon>Nitrospiraceae</taxon>
        <taxon>Nitrospira</taxon>
    </lineage>
</organism>
<gene>
    <name evidence="2" type="ORF">NITINOP_1318</name>
</gene>
<feature type="transmembrane region" description="Helical" evidence="1">
    <location>
        <begin position="12"/>
        <end position="33"/>
    </location>
</feature>
<keyword evidence="3" id="KW-1185">Reference proteome</keyword>
<dbReference type="RefSeq" id="WP_062484245.1">
    <property type="nucleotide sequence ID" value="NZ_LN885086.1"/>
</dbReference>
<dbReference type="AlphaFoldDB" id="A0A0S4KQN1"/>
<keyword evidence="1" id="KW-0472">Membrane</keyword>
<evidence type="ECO:0000313" key="2">
    <source>
        <dbReference type="EMBL" id="CUQ66293.1"/>
    </source>
</evidence>
<keyword evidence="1" id="KW-1133">Transmembrane helix</keyword>
<dbReference type="KEGG" id="nio:NITINOP_1318"/>
<proteinExistence type="predicted"/>
<name>A0A0S4KQN1_9BACT</name>
<sequence>MSSEHSPAEPPLWSIGIVAIMILVAPLILYSLAPTGPLREGDTVFSDGEQRVQLITPSNTSGSRLDDTCLLDPDSPLIIAQVSDDPANPSIVAHVQGNQPGEWPFCPVHAEVRLHTRQIFQKPPVFGSIREILTKGTGWNSTGD</sequence>
<evidence type="ECO:0000256" key="1">
    <source>
        <dbReference type="SAM" id="Phobius"/>
    </source>
</evidence>
<protein>
    <submittedName>
        <fullName evidence="2">Uncharacterized protein</fullName>
    </submittedName>
</protein>
<evidence type="ECO:0000313" key="3">
    <source>
        <dbReference type="Proteomes" id="UP000066284"/>
    </source>
</evidence>
<accession>A0A0S4KQN1</accession>
<dbReference type="OrthoDB" id="9799899at2"/>
<dbReference type="EMBL" id="LN885086">
    <property type="protein sequence ID" value="CUQ66293.1"/>
    <property type="molecule type" value="Genomic_DNA"/>
</dbReference>
<reference evidence="3" key="1">
    <citation type="submission" date="2015-09" db="EMBL/GenBank/DDBJ databases">
        <authorList>
            <person name="Daims H."/>
        </authorList>
    </citation>
    <scope>NUCLEOTIDE SEQUENCE [LARGE SCALE GENOMIC DNA]</scope>
</reference>